<evidence type="ECO:0000256" key="7">
    <source>
        <dbReference type="ARBA" id="ARBA00023180"/>
    </source>
</evidence>
<keyword evidence="5" id="KW-0677">Repeat</keyword>
<dbReference type="InterPro" id="IPR049883">
    <property type="entry name" value="NOTCH1_EGF-like"/>
</dbReference>
<evidence type="ECO:0000256" key="8">
    <source>
        <dbReference type="PROSITE-ProRule" id="PRU00076"/>
    </source>
</evidence>
<dbReference type="PROSITE" id="PS01186">
    <property type="entry name" value="EGF_2"/>
    <property type="match status" value="1"/>
</dbReference>
<dbReference type="InterPro" id="IPR000742">
    <property type="entry name" value="EGF"/>
</dbReference>
<evidence type="ECO:0000259" key="9">
    <source>
        <dbReference type="PROSITE" id="PS50026"/>
    </source>
</evidence>
<dbReference type="FunFam" id="2.10.25.10:FF:000037">
    <property type="entry name" value="Signal peptide, CUB domain and EGF-like domain-containing 2"/>
    <property type="match status" value="1"/>
</dbReference>
<dbReference type="FunFam" id="2.10.25.10:FF:000038">
    <property type="entry name" value="Fibrillin 2"/>
    <property type="match status" value="1"/>
</dbReference>
<organism evidence="10 11">
    <name type="scientific">Plakobranchus ocellatus</name>
    <dbReference type="NCBI Taxonomy" id="259542"/>
    <lineage>
        <taxon>Eukaryota</taxon>
        <taxon>Metazoa</taxon>
        <taxon>Spiralia</taxon>
        <taxon>Lophotrochozoa</taxon>
        <taxon>Mollusca</taxon>
        <taxon>Gastropoda</taxon>
        <taxon>Heterobranchia</taxon>
        <taxon>Euthyneura</taxon>
        <taxon>Panpulmonata</taxon>
        <taxon>Sacoglossa</taxon>
        <taxon>Placobranchoidea</taxon>
        <taxon>Plakobranchidae</taxon>
        <taxon>Plakobranchus</taxon>
    </lineage>
</organism>
<protein>
    <submittedName>
        <fullName evidence="10">Fibulin-5</fullName>
    </submittedName>
</protein>
<dbReference type="InterPro" id="IPR000152">
    <property type="entry name" value="EGF-type_Asp/Asn_hydroxyl_site"/>
</dbReference>
<dbReference type="EMBL" id="BLXT01002238">
    <property type="protein sequence ID" value="GFN92229.1"/>
    <property type="molecule type" value="Genomic_DNA"/>
</dbReference>
<dbReference type="PROSITE" id="PS50026">
    <property type="entry name" value="EGF_3"/>
    <property type="match status" value="1"/>
</dbReference>
<dbReference type="Pfam" id="PF07645">
    <property type="entry name" value="EGF_CA"/>
    <property type="match status" value="2"/>
</dbReference>
<comment type="caution">
    <text evidence="8">Lacks conserved residue(s) required for the propagation of feature annotation.</text>
</comment>
<keyword evidence="7" id="KW-0325">Glycoprotein</keyword>
<evidence type="ECO:0000313" key="10">
    <source>
        <dbReference type="EMBL" id="GFN92229.1"/>
    </source>
</evidence>
<evidence type="ECO:0000256" key="1">
    <source>
        <dbReference type="ARBA" id="ARBA00004613"/>
    </source>
</evidence>
<dbReference type="AlphaFoldDB" id="A0AAV3ZCD9"/>
<dbReference type="Proteomes" id="UP000735302">
    <property type="component" value="Unassembled WGS sequence"/>
</dbReference>
<dbReference type="PROSITE" id="PS00010">
    <property type="entry name" value="ASX_HYDROXYL"/>
    <property type="match status" value="2"/>
</dbReference>
<dbReference type="PANTHER" id="PTHR47333">
    <property type="entry name" value="VON WILLEBRAND FACTOR C AND EGF DOMAIN-CONTAINING PROTEIN"/>
    <property type="match status" value="1"/>
</dbReference>
<evidence type="ECO:0000256" key="6">
    <source>
        <dbReference type="ARBA" id="ARBA00023157"/>
    </source>
</evidence>
<evidence type="ECO:0000256" key="4">
    <source>
        <dbReference type="ARBA" id="ARBA00022729"/>
    </source>
</evidence>
<dbReference type="InterPro" id="IPR001881">
    <property type="entry name" value="EGF-like_Ca-bd_dom"/>
</dbReference>
<dbReference type="Pfam" id="PF14670">
    <property type="entry name" value="FXa_inhibition"/>
    <property type="match status" value="1"/>
</dbReference>
<sequence>MMNVKKAWTIATKILTVEILMVHISANVMRATAATVMFVSISMNAGTTMAGVSRHVPTCQDRLFALVNLGSKSEMTMQLVQKPYLYSHVNLDIDECLLQTDKCDYSCNNTDGGYVCDCAPGFVLNYNGHTCEEVTRCEQQNGGCAQNCLTRESGEIYCQCQSGYTLNADGKTCDDVDECEILNAGCEQVCVNTPGSFRCDCRDNFRLLRDENNLLRCERKFASDEHAISVLELNL</sequence>
<evidence type="ECO:0000313" key="11">
    <source>
        <dbReference type="Proteomes" id="UP000735302"/>
    </source>
</evidence>
<accession>A0AAV3ZCD9</accession>
<proteinExistence type="predicted"/>
<dbReference type="PROSITE" id="PS01187">
    <property type="entry name" value="EGF_CA"/>
    <property type="match status" value="1"/>
</dbReference>
<gene>
    <name evidence="10" type="ORF">PoB_001873500</name>
</gene>
<dbReference type="SMART" id="SM00179">
    <property type="entry name" value="EGF_CA"/>
    <property type="match status" value="2"/>
</dbReference>
<dbReference type="PANTHER" id="PTHR47333:SF4">
    <property type="entry name" value="EGF-LIKE DOMAIN-CONTAINING PROTEIN"/>
    <property type="match status" value="1"/>
</dbReference>
<feature type="domain" description="EGF-like" evidence="9">
    <location>
        <begin position="92"/>
        <end position="132"/>
    </location>
</feature>
<keyword evidence="11" id="KW-1185">Reference proteome</keyword>
<evidence type="ECO:0000256" key="3">
    <source>
        <dbReference type="ARBA" id="ARBA00022536"/>
    </source>
</evidence>
<dbReference type="InterPro" id="IPR009030">
    <property type="entry name" value="Growth_fac_rcpt_cys_sf"/>
</dbReference>
<keyword evidence="6" id="KW-1015">Disulfide bond</keyword>
<keyword evidence="3 8" id="KW-0245">EGF-like domain</keyword>
<dbReference type="InterPro" id="IPR018097">
    <property type="entry name" value="EGF_Ca-bd_CS"/>
</dbReference>
<dbReference type="SMART" id="SM00181">
    <property type="entry name" value="EGF"/>
    <property type="match status" value="3"/>
</dbReference>
<dbReference type="GO" id="GO:0005576">
    <property type="term" value="C:extracellular region"/>
    <property type="evidence" value="ECO:0007669"/>
    <property type="project" value="UniProtKB-SubCell"/>
</dbReference>
<dbReference type="GO" id="GO:0005509">
    <property type="term" value="F:calcium ion binding"/>
    <property type="evidence" value="ECO:0007669"/>
    <property type="project" value="InterPro"/>
</dbReference>
<dbReference type="InterPro" id="IPR052080">
    <property type="entry name" value="vWF_C/EGF_Fibrillin"/>
</dbReference>
<dbReference type="SUPFAM" id="SSF57184">
    <property type="entry name" value="Growth factor receptor domain"/>
    <property type="match status" value="1"/>
</dbReference>
<evidence type="ECO:0000256" key="2">
    <source>
        <dbReference type="ARBA" id="ARBA00022525"/>
    </source>
</evidence>
<reference evidence="10 11" key="1">
    <citation type="journal article" date="2021" name="Elife">
        <title>Chloroplast acquisition without the gene transfer in kleptoplastic sea slugs, Plakobranchus ocellatus.</title>
        <authorList>
            <person name="Maeda T."/>
            <person name="Takahashi S."/>
            <person name="Yoshida T."/>
            <person name="Shimamura S."/>
            <person name="Takaki Y."/>
            <person name="Nagai Y."/>
            <person name="Toyoda A."/>
            <person name="Suzuki Y."/>
            <person name="Arimoto A."/>
            <person name="Ishii H."/>
            <person name="Satoh N."/>
            <person name="Nishiyama T."/>
            <person name="Hasebe M."/>
            <person name="Maruyama T."/>
            <person name="Minagawa J."/>
            <person name="Obokata J."/>
            <person name="Shigenobu S."/>
        </authorList>
    </citation>
    <scope>NUCLEOTIDE SEQUENCE [LARGE SCALE GENOMIC DNA]</scope>
</reference>
<comment type="subcellular location">
    <subcellularLocation>
        <location evidence="1">Secreted</location>
    </subcellularLocation>
</comment>
<dbReference type="CDD" id="cd00054">
    <property type="entry name" value="EGF_CA"/>
    <property type="match status" value="1"/>
</dbReference>
<keyword evidence="2" id="KW-0964">Secreted</keyword>
<keyword evidence="4" id="KW-0732">Signal</keyword>
<comment type="caution">
    <text evidence="10">The sequence shown here is derived from an EMBL/GenBank/DDBJ whole genome shotgun (WGS) entry which is preliminary data.</text>
</comment>
<name>A0AAV3ZCD9_9GAST</name>
<dbReference type="Gene3D" id="2.10.25.10">
    <property type="entry name" value="Laminin"/>
    <property type="match status" value="3"/>
</dbReference>
<evidence type="ECO:0000256" key="5">
    <source>
        <dbReference type="ARBA" id="ARBA00022737"/>
    </source>
</evidence>